<evidence type="ECO:0000313" key="9">
    <source>
        <dbReference type="Proteomes" id="UP000008952"/>
    </source>
</evidence>
<comment type="caution">
    <text evidence="6">Lacks conserved residue(s) required for the propagation of feature annotation.</text>
</comment>
<comment type="caution">
    <text evidence="8">The sequence shown here is derived from an EMBL/GenBank/DDBJ whole genome shotgun (WGS) entry which is preliminary data.</text>
</comment>
<comment type="similarity">
    <text evidence="4 6">Belongs to the GART family.</text>
</comment>
<organism evidence="8 9">
    <name type="scientific">Bartonella tamiae Th239</name>
    <dbReference type="NCBI Taxonomy" id="1094558"/>
    <lineage>
        <taxon>Bacteria</taxon>
        <taxon>Pseudomonadati</taxon>
        <taxon>Pseudomonadota</taxon>
        <taxon>Alphaproteobacteria</taxon>
        <taxon>Hyphomicrobiales</taxon>
        <taxon>Bartonellaceae</taxon>
        <taxon>Bartonella</taxon>
    </lineage>
</organism>
<dbReference type="GO" id="GO:0005829">
    <property type="term" value="C:cytosol"/>
    <property type="evidence" value="ECO:0007669"/>
    <property type="project" value="TreeGrafter"/>
</dbReference>
<dbReference type="GO" id="GO:0004644">
    <property type="term" value="F:phosphoribosylglycinamide formyltransferase activity"/>
    <property type="evidence" value="ECO:0007669"/>
    <property type="project" value="UniProtKB-UniRule"/>
</dbReference>
<evidence type="ECO:0000256" key="6">
    <source>
        <dbReference type="HAMAP-Rule" id="MF_01930"/>
    </source>
</evidence>
<dbReference type="Gene3D" id="3.40.50.170">
    <property type="entry name" value="Formyl transferase, N-terminal domain"/>
    <property type="match status" value="1"/>
</dbReference>
<dbReference type="PANTHER" id="PTHR43369">
    <property type="entry name" value="PHOSPHORIBOSYLGLYCINAMIDE FORMYLTRANSFERASE"/>
    <property type="match status" value="1"/>
</dbReference>
<evidence type="ECO:0000256" key="1">
    <source>
        <dbReference type="ARBA" id="ARBA00005054"/>
    </source>
</evidence>
<feature type="binding site" evidence="6">
    <location>
        <position position="51"/>
    </location>
    <ligand>
        <name>(6R)-10-formyltetrahydrofolate</name>
        <dbReference type="ChEBI" id="CHEBI:195366"/>
    </ligand>
</feature>
<dbReference type="HOGENOM" id="CLU_038395_1_1_5"/>
<dbReference type="InterPro" id="IPR004607">
    <property type="entry name" value="GART"/>
</dbReference>
<feature type="active site" description="Proton donor" evidence="6">
    <location>
        <position position="95"/>
    </location>
</feature>
<name>J0QS55_9HYPH</name>
<keyword evidence="9" id="KW-1185">Reference proteome</keyword>
<keyword evidence="3 6" id="KW-0658">Purine biosynthesis</keyword>
<keyword evidence="2 6" id="KW-0808">Transferase</keyword>
<sequence>MESLIKESRADGFPAEIVAVISDNSNAKGNEKAINLNVPLHIIEREKFSNKESFEVSILEMLSQYEPDILCLAGFMRLISKRIIMPFDGRILNIHPSLLPLFKGLDTHQKALDAGVKLSGCTVHLVTEGMDEGRILAQAAVPVLKDDTPQSLAQRVLHAEHILYPAALKAFIEEKQTEQPYAMEHNIIMSLS</sequence>
<dbReference type="STRING" id="1094558.ME5_01247"/>
<dbReference type="PROSITE" id="PS00373">
    <property type="entry name" value="GART"/>
    <property type="match status" value="1"/>
</dbReference>
<feature type="binding site" evidence="6">
    <location>
        <begin position="76"/>
        <end position="79"/>
    </location>
    <ligand>
        <name>(6R)-10-formyltetrahydrofolate</name>
        <dbReference type="ChEBI" id="CHEBI:195366"/>
    </ligand>
</feature>
<dbReference type="InterPro" id="IPR001555">
    <property type="entry name" value="GART_AS"/>
</dbReference>
<protein>
    <recommendedName>
        <fullName evidence="6">Phosphoribosylglycinamide formyltransferase</fullName>
        <ecNumber evidence="6">2.1.2.2</ecNumber>
    </recommendedName>
    <alternativeName>
        <fullName evidence="6">5'-phosphoribosylglycinamide transformylase</fullName>
    </alternativeName>
    <alternativeName>
        <fullName evidence="6">GAR transformylase</fullName>
        <shortName evidence="6">GART</shortName>
    </alternativeName>
</protein>
<evidence type="ECO:0000313" key="8">
    <source>
        <dbReference type="EMBL" id="EJF88696.1"/>
    </source>
</evidence>
<dbReference type="HAMAP" id="MF_01930">
    <property type="entry name" value="PurN"/>
    <property type="match status" value="1"/>
</dbReference>
<gene>
    <name evidence="6" type="primary">purN</name>
    <name evidence="8" type="ORF">ME5_01247</name>
</gene>
<dbReference type="CDD" id="cd08645">
    <property type="entry name" value="FMT_core_GART"/>
    <property type="match status" value="1"/>
</dbReference>
<dbReference type="InterPro" id="IPR036477">
    <property type="entry name" value="Formyl_transf_N_sf"/>
</dbReference>
<feature type="domain" description="Formyl transferase N-terminal" evidence="7">
    <location>
        <begin position="2"/>
        <end position="168"/>
    </location>
</feature>
<reference evidence="8 9" key="1">
    <citation type="submission" date="2012-03" db="EMBL/GenBank/DDBJ databases">
        <title>The Genome Sequence of Bartonella tamiae Th239.</title>
        <authorList>
            <consortium name="The Broad Institute Genome Sequencing Platform"/>
            <consortium name="The Broad Institute Genome Sequencing Center for Infectious Disease"/>
            <person name="Feldgarden M."/>
            <person name="Kirby J."/>
            <person name="Kosoy M."/>
            <person name="Birtles R."/>
            <person name="Probert W.S."/>
            <person name="Chiaraviglio L."/>
            <person name="Young S.K."/>
            <person name="Zeng Q."/>
            <person name="Gargeya S."/>
            <person name="Fitzgerald M."/>
            <person name="Haas B."/>
            <person name="Abouelleil A."/>
            <person name="Alvarado L."/>
            <person name="Arachchi H.M."/>
            <person name="Berlin A."/>
            <person name="Chapman S.B."/>
            <person name="Gearin G."/>
            <person name="Goldberg J."/>
            <person name="Griggs A."/>
            <person name="Gujja S."/>
            <person name="Hansen M."/>
            <person name="Heiman D."/>
            <person name="Howarth C."/>
            <person name="Larimer J."/>
            <person name="Lui A."/>
            <person name="MacDonald P.J.P."/>
            <person name="McCowen C."/>
            <person name="Montmayeur A."/>
            <person name="Murphy C."/>
            <person name="Neiman D."/>
            <person name="Pearson M."/>
            <person name="Priest M."/>
            <person name="Roberts A."/>
            <person name="Saif S."/>
            <person name="Shea T."/>
            <person name="Sisk P."/>
            <person name="Stolte C."/>
            <person name="Sykes S."/>
            <person name="Wortman J."/>
            <person name="Nusbaum C."/>
            <person name="Birren B."/>
        </authorList>
    </citation>
    <scope>NUCLEOTIDE SEQUENCE [LARGE SCALE GENOMIC DNA]</scope>
    <source>
        <strain evidence="8 9">Th239</strain>
    </source>
</reference>
<dbReference type="UniPathway" id="UPA00074">
    <property type="reaction ID" value="UER00126"/>
</dbReference>
<evidence type="ECO:0000256" key="3">
    <source>
        <dbReference type="ARBA" id="ARBA00022755"/>
    </source>
</evidence>
<proteinExistence type="inferred from homology"/>
<dbReference type="Proteomes" id="UP000008952">
    <property type="component" value="Unassembled WGS sequence"/>
</dbReference>
<evidence type="ECO:0000259" key="7">
    <source>
        <dbReference type="Pfam" id="PF00551"/>
    </source>
</evidence>
<dbReference type="SUPFAM" id="SSF53328">
    <property type="entry name" value="Formyltransferase"/>
    <property type="match status" value="1"/>
</dbReference>
<dbReference type="EMBL" id="AIMB01000008">
    <property type="protein sequence ID" value="EJF88696.1"/>
    <property type="molecule type" value="Genomic_DNA"/>
</dbReference>
<dbReference type="PANTHER" id="PTHR43369:SF2">
    <property type="entry name" value="PHOSPHORIBOSYLGLYCINAMIDE FORMYLTRANSFERASE"/>
    <property type="match status" value="1"/>
</dbReference>
<dbReference type="EC" id="2.1.2.2" evidence="6"/>
<dbReference type="InterPro" id="IPR002376">
    <property type="entry name" value="Formyl_transf_N"/>
</dbReference>
<accession>J0QS55</accession>
<comment type="function">
    <text evidence="6">Catalyzes the transfer of a formyl group from 10-formyltetrahydrofolate to 5-phospho-ribosyl-glycinamide (GAR), producing 5-phospho-ribosyl-N-formylglycinamide (FGAR) and tetrahydrofolate.</text>
</comment>
<dbReference type="NCBIfam" id="TIGR00639">
    <property type="entry name" value="PurN"/>
    <property type="match status" value="1"/>
</dbReference>
<dbReference type="eggNOG" id="COG0299">
    <property type="taxonomic scope" value="Bacteria"/>
</dbReference>
<evidence type="ECO:0000256" key="5">
    <source>
        <dbReference type="ARBA" id="ARBA00047664"/>
    </source>
</evidence>
<evidence type="ECO:0000256" key="2">
    <source>
        <dbReference type="ARBA" id="ARBA00022679"/>
    </source>
</evidence>
<comment type="catalytic activity">
    <reaction evidence="5 6">
        <text>N(1)-(5-phospho-beta-D-ribosyl)glycinamide + (6R)-10-formyltetrahydrofolate = N(2)-formyl-N(1)-(5-phospho-beta-D-ribosyl)glycinamide + (6S)-5,6,7,8-tetrahydrofolate + H(+)</text>
        <dbReference type="Rhea" id="RHEA:15053"/>
        <dbReference type="ChEBI" id="CHEBI:15378"/>
        <dbReference type="ChEBI" id="CHEBI:57453"/>
        <dbReference type="ChEBI" id="CHEBI:143788"/>
        <dbReference type="ChEBI" id="CHEBI:147286"/>
        <dbReference type="ChEBI" id="CHEBI:195366"/>
        <dbReference type="EC" id="2.1.2.2"/>
    </reaction>
</comment>
<dbReference type="PATRIC" id="fig|1094558.3.peg.1346"/>
<dbReference type="GO" id="GO:0006189">
    <property type="term" value="P:'de novo' IMP biosynthetic process"/>
    <property type="evidence" value="ECO:0007669"/>
    <property type="project" value="UniProtKB-UniRule"/>
</dbReference>
<feature type="binding site" evidence="6">
    <location>
        <position position="93"/>
    </location>
    <ligand>
        <name>(6R)-10-formyltetrahydrofolate</name>
        <dbReference type="ChEBI" id="CHEBI:195366"/>
    </ligand>
</feature>
<dbReference type="Pfam" id="PF00551">
    <property type="entry name" value="Formyl_trans_N"/>
    <property type="match status" value="1"/>
</dbReference>
<comment type="pathway">
    <text evidence="1 6">Purine metabolism; IMP biosynthesis via de novo pathway; N(2)-formyl-N(1)-(5-phospho-D-ribosyl)glycinamide from N(1)-(5-phospho-D-ribosyl)glycinamide (10-formyl THF route): step 1/1.</text>
</comment>
<dbReference type="AlphaFoldDB" id="J0QS55"/>
<evidence type="ECO:0000256" key="4">
    <source>
        <dbReference type="ARBA" id="ARBA00038440"/>
    </source>
</evidence>
<feature type="site" description="Raises pKa of active site His" evidence="6">
    <location>
        <position position="131"/>
    </location>
</feature>